<dbReference type="AlphaFoldDB" id="A0A454A7M6"/>
<dbReference type="EMBL" id="CP000247">
    <property type="protein sequence ID" value="ABG70990.1"/>
    <property type="molecule type" value="Genomic_DNA"/>
</dbReference>
<proteinExistence type="predicted"/>
<evidence type="ECO:0000313" key="1">
    <source>
        <dbReference type="EMBL" id="ABG70990.1"/>
    </source>
</evidence>
<dbReference type="Proteomes" id="UP000009182">
    <property type="component" value="Chromosome"/>
</dbReference>
<evidence type="ECO:0008006" key="3">
    <source>
        <dbReference type="Google" id="ProtNLM"/>
    </source>
</evidence>
<name>A0A454A7M6_ECOL5</name>
<reference evidence="1 2" key="1">
    <citation type="journal article" date="2006" name="Mol. Microbiol.">
        <title>Role of pathogenicity island-associated integrases in the genome plasticity of uropathogenic Escherichia coli strain 536.</title>
        <authorList>
            <person name="Hochhut B."/>
            <person name="Wilde C."/>
            <person name="Balling G."/>
            <person name="Middendorf B."/>
            <person name="Dobrindt U."/>
            <person name="Brzuszkiewicz E."/>
            <person name="Gottschalk G."/>
            <person name="Carniel E."/>
            <person name="Hacker J."/>
        </authorList>
    </citation>
    <scope>NUCLEOTIDE SEQUENCE [LARGE SCALE GENOMIC DNA]</scope>
    <source>
        <strain evidence="2">536 / UPEC</strain>
    </source>
</reference>
<organism evidence="1 2">
    <name type="scientific">Escherichia coli O6:K15:H31 (strain 536 / UPEC)</name>
    <dbReference type="NCBI Taxonomy" id="362663"/>
    <lineage>
        <taxon>Bacteria</taxon>
        <taxon>Pseudomonadati</taxon>
        <taxon>Pseudomonadota</taxon>
        <taxon>Gammaproteobacteria</taxon>
        <taxon>Enterobacterales</taxon>
        <taxon>Enterobacteriaceae</taxon>
        <taxon>Escherichia</taxon>
    </lineage>
</organism>
<gene>
    <name evidence="1" type="ordered locus">ECP_3007</name>
</gene>
<accession>A0A454A7M6</accession>
<sequence length="224" mass="26132">MRAYKFRSASQIAFTLDIIFNRRLFCSDWKMLNDPMEGMFVFSHQTSDGYDYKKEIQQIIEEKKRLKVCSLSATYESHLLWAHYAGGVDGCAIEIEIPDNHHSIKQIEYRGVFANLAMPNIYSPDELANQVLSSKYREWEYEQEVRILQTNEWFYLDKPVRRVIAGHRMPSALFEAMNIICNSMGIEFCRTGIGDEGIDADYVEPSKILTPNNHLDWDVLKNDR</sequence>
<dbReference type="RefSeq" id="WP_001203109.1">
    <property type="nucleotide sequence ID" value="NC_008253.1"/>
</dbReference>
<protein>
    <recommendedName>
        <fullName evidence="3">DUF2971 domain-containing protein</fullName>
    </recommendedName>
</protein>
<evidence type="ECO:0000313" key="2">
    <source>
        <dbReference type="Proteomes" id="UP000009182"/>
    </source>
</evidence>
<dbReference type="KEGG" id="ecp:ECP_3007"/>